<sequence length="111" mass="13516">MEEILMNNDLDIIYSRIEKLFKRMSRTRYWILVNNDPYDQSYNFFFNSQRQGERLKSVPLHKLINYDLSYLEQVIKGLRSKTNLTIEFTGFAGMKWPSTQKVIQWRREQLE</sequence>
<gene>
    <name evidence="1" type="ORF">GQR93_03735</name>
</gene>
<reference evidence="1 2" key="1">
    <citation type="submission" date="2019-12" db="EMBL/GenBank/DDBJ databases">
        <title>Lactobacillus hilgardii FLUB.</title>
        <authorList>
            <person name="Gustaw K."/>
        </authorList>
    </citation>
    <scope>NUCLEOTIDE SEQUENCE [LARGE SCALE GENOMIC DNA]</scope>
    <source>
        <strain evidence="1 2">FLUB</strain>
    </source>
</reference>
<name>A0A6P1E7H1_LENHI</name>
<evidence type="ECO:0000313" key="1">
    <source>
        <dbReference type="EMBL" id="QHB53366.1"/>
    </source>
</evidence>
<organism evidence="1 2">
    <name type="scientific">Lentilactobacillus hilgardii</name>
    <name type="common">Lactobacillus hilgardii</name>
    <dbReference type="NCBI Taxonomy" id="1588"/>
    <lineage>
        <taxon>Bacteria</taxon>
        <taxon>Bacillati</taxon>
        <taxon>Bacillota</taxon>
        <taxon>Bacilli</taxon>
        <taxon>Lactobacillales</taxon>
        <taxon>Lactobacillaceae</taxon>
        <taxon>Lentilactobacillus</taxon>
    </lineage>
</organism>
<evidence type="ECO:0000313" key="2">
    <source>
        <dbReference type="Proteomes" id="UP000465035"/>
    </source>
</evidence>
<accession>A0A6P1E7H1</accession>
<dbReference type="Proteomes" id="UP000465035">
    <property type="component" value="Chromosome"/>
</dbReference>
<protein>
    <submittedName>
        <fullName evidence="1">Acetyl-CoA carboxylase</fullName>
    </submittedName>
</protein>
<dbReference type="AlphaFoldDB" id="A0A6P1E7H1"/>
<dbReference type="EMBL" id="CP047121">
    <property type="protein sequence ID" value="QHB53366.1"/>
    <property type="molecule type" value="Genomic_DNA"/>
</dbReference>
<proteinExistence type="predicted"/>